<name>A0A1G2HHH4_9BACT</name>
<dbReference type="PANTHER" id="PTHR33778:SF1">
    <property type="entry name" value="MAGNESIUM TRANSPORTER YHID-RELATED"/>
    <property type="match status" value="1"/>
</dbReference>
<feature type="transmembrane region" description="Helical" evidence="7">
    <location>
        <begin position="6"/>
        <end position="26"/>
    </location>
</feature>
<proteinExistence type="inferred from homology"/>
<evidence type="ECO:0000313" key="10">
    <source>
        <dbReference type="Proteomes" id="UP000176770"/>
    </source>
</evidence>
<keyword evidence="5 7" id="KW-1133">Transmembrane helix</keyword>
<comment type="subcellular location">
    <subcellularLocation>
        <location evidence="1">Cell membrane</location>
        <topology evidence="1">Multi-pass membrane protein</topology>
    </subcellularLocation>
</comment>
<evidence type="ECO:0000256" key="2">
    <source>
        <dbReference type="ARBA" id="ARBA00009298"/>
    </source>
</evidence>
<evidence type="ECO:0000256" key="5">
    <source>
        <dbReference type="ARBA" id="ARBA00022989"/>
    </source>
</evidence>
<feature type="domain" description="MgtC/SapB/SrpB/YhiD N-terminal" evidence="8">
    <location>
        <begin position="15"/>
        <end position="143"/>
    </location>
</feature>
<feature type="transmembrane region" description="Helical" evidence="7">
    <location>
        <begin position="124"/>
        <end position="143"/>
    </location>
</feature>
<evidence type="ECO:0000313" key="9">
    <source>
        <dbReference type="EMBL" id="OGZ61903.1"/>
    </source>
</evidence>
<dbReference type="InterPro" id="IPR049177">
    <property type="entry name" value="MgtC_SapB_SrpB_YhiD_N"/>
</dbReference>
<dbReference type="EMBL" id="MHOK01000013">
    <property type="protein sequence ID" value="OGZ61903.1"/>
    <property type="molecule type" value="Genomic_DNA"/>
</dbReference>
<sequence>MINQIPVELIPYVQIMIAFLFGSILGFQREYTGKDAGLRTYILVAVGSTLFTIISKTGFNEFLTSDLSRFDPSRIASNIVVGIGFLGAGVIIFKGRRVRGLTTAAGLWVAAAVGMSVGAGRIGIAAFTTFIVFVIFEVMGKLNTESWIFRMRRGERGRIKDEDKDEFEI</sequence>
<dbReference type="PANTHER" id="PTHR33778">
    <property type="entry name" value="PROTEIN MGTC"/>
    <property type="match status" value="1"/>
</dbReference>
<feature type="transmembrane region" description="Helical" evidence="7">
    <location>
        <begin position="38"/>
        <end position="55"/>
    </location>
</feature>
<evidence type="ECO:0000256" key="1">
    <source>
        <dbReference type="ARBA" id="ARBA00004651"/>
    </source>
</evidence>
<accession>A0A1G2HHH4</accession>
<dbReference type="PRINTS" id="PR01837">
    <property type="entry name" value="MGTCSAPBPROT"/>
</dbReference>
<feature type="transmembrane region" description="Helical" evidence="7">
    <location>
        <begin position="75"/>
        <end position="93"/>
    </location>
</feature>
<dbReference type="GO" id="GO:0005886">
    <property type="term" value="C:plasma membrane"/>
    <property type="evidence" value="ECO:0007669"/>
    <property type="project" value="UniProtKB-SubCell"/>
</dbReference>
<evidence type="ECO:0000256" key="6">
    <source>
        <dbReference type="ARBA" id="ARBA00023136"/>
    </source>
</evidence>
<dbReference type="Proteomes" id="UP000176770">
    <property type="component" value="Unassembled WGS sequence"/>
</dbReference>
<keyword evidence="6 7" id="KW-0472">Membrane</keyword>
<evidence type="ECO:0000256" key="7">
    <source>
        <dbReference type="SAM" id="Phobius"/>
    </source>
</evidence>
<comment type="similarity">
    <text evidence="2">Belongs to the MgtC/SapB family.</text>
</comment>
<protein>
    <recommendedName>
        <fullName evidence="8">MgtC/SapB/SrpB/YhiD N-terminal domain-containing protein</fullName>
    </recommendedName>
</protein>
<gene>
    <name evidence="9" type="ORF">A3F94_00650</name>
</gene>
<dbReference type="Pfam" id="PF02308">
    <property type="entry name" value="MgtC"/>
    <property type="match status" value="1"/>
</dbReference>
<comment type="caution">
    <text evidence="9">The sequence shown here is derived from an EMBL/GenBank/DDBJ whole genome shotgun (WGS) entry which is preliminary data.</text>
</comment>
<dbReference type="InterPro" id="IPR003416">
    <property type="entry name" value="MgtC/SapB/SrpB/YhiD_fam"/>
</dbReference>
<reference evidence="9 10" key="1">
    <citation type="journal article" date="2016" name="Nat. Commun.">
        <title>Thousands of microbial genomes shed light on interconnected biogeochemical processes in an aquifer system.</title>
        <authorList>
            <person name="Anantharaman K."/>
            <person name="Brown C.T."/>
            <person name="Hug L.A."/>
            <person name="Sharon I."/>
            <person name="Castelle C.J."/>
            <person name="Probst A.J."/>
            <person name="Thomas B.C."/>
            <person name="Singh A."/>
            <person name="Wilkins M.J."/>
            <person name="Karaoz U."/>
            <person name="Brodie E.L."/>
            <person name="Williams K.H."/>
            <person name="Hubbard S.S."/>
            <person name="Banfield J.F."/>
        </authorList>
    </citation>
    <scope>NUCLEOTIDE SEQUENCE [LARGE SCALE GENOMIC DNA]</scope>
</reference>
<organism evidence="9 10">
    <name type="scientific">Candidatus Spechtbacteria bacterium RIFCSPLOWO2_12_FULL_38_22</name>
    <dbReference type="NCBI Taxonomy" id="1802165"/>
    <lineage>
        <taxon>Bacteria</taxon>
        <taxon>Candidatus Spechtiibacteriota</taxon>
    </lineage>
</organism>
<evidence type="ECO:0000256" key="4">
    <source>
        <dbReference type="ARBA" id="ARBA00022692"/>
    </source>
</evidence>
<evidence type="ECO:0000256" key="3">
    <source>
        <dbReference type="ARBA" id="ARBA00022475"/>
    </source>
</evidence>
<dbReference type="AlphaFoldDB" id="A0A1G2HHH4"/>
<evidence type="ECO:0000259" key="8">
    <source>
        <dbReference type="Pfam" id="PF02308"/>
    </source>
</evidence>
<feature type="transmembrane region" description="Helical" evidence="7">
    <location>
        <begin position="100"/>
        <end position="118"/>
    </location>
</feature>
<keyword evidence="3" id="KW-1003">Cell membrane</keyword>
<dbReference type="STRING" id="1802165.A3F94_00650"/>
<keyword evidence="4 7" id="KW-0812">Transmembrane</keyword>